<keyword evidence="2" id="KW-1185">Reference proteome</keyword>
<proteinExistence type="predicted"/>
<gene>
    <name evidence="1" type="ORF">HUN01_18800</name>
</gene>
<evidence type="ECO:0000313" key="1">
    <source>
        <dbReference type="EMBL" id="QMS89526.1"/>
    </source>
</evidence>
<dbReference type="RefSeq" id="WP_181932523.1">
    <property type="nucleotide sequence ID" value="NZ_CP054698.1"/>
</dbReference>
<dbReference type="Proteomes" id="UP000514713">
    <property type="component" value="Chromosome"/>
</dbReference>
<reference evidence="2" key="1">
    <citation type="submission" date="2020-06" db="EMBL/GenBank/DDBJ databases">
        <title>Nostoc edaphicum CCNP1411 genome.</title>
        <authorList>
            <person name="Fidor A."/>
            <person name="Grabski M."/>
            <person name="Gawor J."/>
            <person name="Gromadka R."/>
            <person name="Wegrzyn G."/>
            <person name="Mazur-Marzec H."/>
        </authorList>
    </citation>
    <scope>NUCLEOTIDE SEQUENCE [LARGE SCALE GENOMIC DNA]</scope>
    <source>
        <strain evidence="2">CCNP1411</strain>
    </source>
</reference>
<dbReference type="AlphaFoldDB" id="A0A7D7R4R5"/>
<name>A0A7D7R4R5_9NOSO</name>
<accession>A0A7D7R4R5</accession>
<protein>
    <submittedName>
        <fullName evidence="1">Uncharacterized protein</fullName>
    </submittedName>
</protein>
<evidence type="ECO:0000313" key="2">
    <source>
        <dbReference type="Proteomes" id="UP000514713"/>
    </source>
</evidence>
<dbReference type="EMBL" id="CP054698">
    <property type="protein sequence ID" value="QMS89526.1"/>
    <property type="molecule type" value="Genomic_DNA"/>
</dbReference>
<organism evidence="1 2">
    <name type="scientific">Nostoc edaphicum CCNP1411</name>
    <dbReference type="NCBI Taxonomy" id="1472755"/>
    <lineage>
        <taxon>Bacteria</taxon>
        <taxon>Bacillati</taxon>
        <taxon>Cyanobacteriota</taxon>
        <taxon>Cyanophyceae</taxon>
        <taxon>Nostocales</taxon>
        <taxon>Nostocaceae</taxon>
        <taxon>Nostoc</taxon>
    </lineage>
</organism>
<sequence>MPKRISDVFSISSDELRKEGVFDGFIDIDSKFYVDPRLLKETKIDELQGTYSKFQTYFASIFNEIYQLKENQTNTQQIIYHITDKLKFKENSLAGLGYSTNHTEGKGIGEKLAEKLAQNAVHFAIELNITDPAIFEMTPLFEENFGADRISDMTVDIILTELLTFSERVAKNFKLPTFTDTSIRNQKFNLPYYLTKGVKQPLILVPEDILTKLPVASSKCFNDYDSIVSHNDKLRAEVNRIIDERDQNIPTWEQVFKKLKKAKIKELITKNPKLLINLIDKYKSKQPNSYHFDSDLDNEFRWYTTAKNYAINFPLELKKIVYQVQDFHENVEAIVNKFSDLISQKDLCVELYNDLGKPIREKFSQLILLKLVEEYISQNSYNFISRISIEYKSNNGMIILANEQIMFLESVILLKYSSETKEQIYKSFNKLVDYINQYSSKEGIFLLLATDERHLYIQNELYKMSEIEKRNERKTPNIILVDGRIKFFGRKKVASSKYF</sequence>
<dbReference type="KEGG" id="ned:HUN01_18800"/>